<proteinExistence type="predicted"/>
<evidence type="ECO:0000313" key="2">
    <source>
        <dbReference type="Proteomes" id="UP000031586"/>
    </source>
</evidence>
<name>A0A0C1Z5Z7_9VIBR</name>
<dbReference type="RefSeq" id="WP_020197958.1">
    <property type="nucleotide sequence ID" value="NZ_BAOH01000171.1"/>
</dbReference>
<evidence type="ECO:0000313" key="1">
    <source>
        <dbReference type="EMBL" id="KIF51594.1"/>
    </source>
</evidence>
<dbReference type="AlphaFoldDB" id="A0A0C1Z5Z7"/>
<reference evidence="1 2" key="1">
    <citation type="submission" date="2014-07" db="EMBL/GenBank/DDBJ databases">
        <title>Unique and conserved regions in Vibrio harveyi and related species in comparison with the shrimp pathogen Vibrio harveyi CAIM 1792.</title>
        <authorList>
            <person name="Espinoza-Valles I."/>
            <person name="Vora G."/>
            <person name="Leekitcharoenphon P."/>
            <person name="Ussery D."/>
            <person name="Hoj L."/>
            <person name="Gomez-Gil B."/>
        </authorList>
    </citation>
    <scope>NUCLEOTIDE SEQUENCE [LARGE SCALE GENOMIC DNA]</scope>
    <source>
        <strain evidence="2">CAIM 1854 / LMG 25443</strain>
    </source>
</reference>
<protein>
    <recommendedName>
        <fullName evidence="3">Glycerol-3-phosphate dehydrogenase subunit C</fullName>
    </recommendedName>
</protein>
<dbReference type="PATRIC" id="fig|1229493.5.peg.3074"/>
<dbReference type="EMBL" id="JPRD01000032">
    <property type="protein sequence ID" value="KIF51594.1"/>
    <property type="molecule type" value="Genomic_DNA"/>
</dbReference>
<accession>A0A0C1Z5Z7</accession>
<evidence type="ECO:0008006" key="3">
    <source>
        <dbReference type="Google" id="ProtNLM"/>
    </source>
</evidence>
<dbReference type="Pfam" id="PF11747">
    <property type="entry name" value="RebB"/>
    <property type="match status" value="1"/>
</dbReference>
<dbReference type="Proteomes" id="UP000031586">
    <property type="component" value="Unassembled WGS sequence"/>
</dbReference>
<comment type="caution">
    <text evidence="1">The sequence shown here is derived from an EMBL/GenBank/DDBJ whole genome shotgun (WGS) entry which is preliminary data.</text>
</comment>
<organism evidence="1 2">
    <name type="scientific">Vibrio owensii CAIM 1854 = LMG 25443</name>
    <dbReference type="NCBI Taxonomy" id="1229493"/>
    <lineage>
        <taxon>Bacteria</taxon>
        <taxon>Pseudomonadati</taxon>
        <taxon>Pseudomonadota</taxon>
        <taxon>Gammaproteobacteria</taxon>
        <taxon>Vibrionales</taxon>
        <taxon>Vibrionaceae</taxon>
        <taxon>Vibrio</taxon>
    </lineage>
</organism>
<gene>
    <name evidence="1" type="ORF">H735_18780</name>
</gene>
<sequence length="88" mass="9206">MPETVNENVTDSITQTNVSTVAETPTLAMSNFIMATNTALSNSNQNATIAQQQGQMLMQAATTQGVNAINTISSASISKAVESILESK</sequence>
<dbReference type="InterPro" id="IPR021070">
    <property type="entry name" value="Killing_trait_RebB"/>
</dbReference>